<proteinExistence type="predicted"/>
<evidence type="ECO:0000313" key="1">
    <source>
        <dbReference type="EMBL" id="TFK59413.1"/>
    </source>
</evidence>
<evidence type="ECO:0000313" key="2">
    <source>
        <dbReference type="Proteomes" id="UP000308600"/>
    </source>
</evidence>
<sequence length="720" mass="80123">MASNHSDTSSNTEAARKRRVDQISGGVSPQDDQSSDRRGEKALKRDGKQPEGGGYNRNLQSAFDAMDKALGPWEVHQRFGVPAHKWGCTTCTEWCNHIAESSNKGEWTSVNSELLRFWAKGVGDDLNAKWEEGYDAGWAARNKEVDNLRDDVKELEDEVYDLKEELEELKGKFMSMNVDVPPSSTGKKERSPREQSRAPTPANETVEANVLDVVFGLGATGSPRARLVERVAVEERAGEEGPLLQGTEEDLFGVPSDDGQSDEDDVAKRRAAKRENQAIRDRRLGKVPQNRDRVLSSGTTRVGGGHERGTLPYTQTQTQEEASSSSRRPVRPKVVIPVQEWRFSAFQGQSPVQPPPGWATQPSTRTGGGPPQNKEEWVGPPERCIMAQPNGLPVPLSESNVPLLSEESDWRGISQKEALAVDGECNFVMAQKDRNRFLRMAREAMTIPFHYRAIAQRRYVAAVMTDHSMWIDQDIIPVESRRQDILTVIKGNWPPVSVRRCYQPGWKDTYMAIDVAIWGFVRDCAPHKRISEATELAHTLFSMGLYHEWRDELPGITEDSVWTMAWAPVVFDGAWRESREVAKAFAQHMFKCGLSIWIPNEELSMFGSRWVSKNAATYDNVRRNWGLTGLDQRMAPPPRRGSTGQFQLSSRETAIAAQSVATSGSSLMDRVSGAGDWATMAHMDDVVEYSTPGNAIPGGSTHREGSPPPPYPHSGSRAGR</sequence>
<name>A0ACD3A1A0_9AGAR</name>
<gene>
    <name evidence="1" type="ORF">BDN72DRAFT_905862</name>
</gene>
<dbReference type="EMBL" id="ML208984">
    <property type="protein sequence ID" value="TFK59413.1"/>
    <property type="molecule type" value="Genomic_DNA"/>
</dbReference>
<dbReference type="Proteomes" id="UP000308600">
    <property type="component" value="Unassembled WGS sequence"/>
</dbReference>
<keyword evidence="2" id="KW-1185">Reference proteome</keyword>
<organism evidence="1 2">
    <name type="scientific">Pluteus cervinus</name>
    <dbReference type="NCBI Taxonomy" id="181527"/>
    <lineage>
        <taxon>Eukaryota</taxon>
        <taxon>Fungi</taxon>
        <taxon>Dikarya</taxon>
        <taxon>Basidiomycota</taxon>
        <taxon>Agaricomycotina</taxon>
        <taxon>Agaricomycetes</taxon>
        <taxon>Agaricomycetidae</taxon>
        <taxon>Agaricales</taxon>
        <taxon>Pluteineae</taxon>
        <taxon>Pluteaceae</taxon>
        <taxon>Pluteus</taxon>
    </lineage>
</organism>
<reference evidence="1 2" key="1">
    <citation type="journal article" date="2019" name="Nat. Ecol. Evol.">
        <title>Megaphylogeny resolves global patterns of mushroom evolution.</title>
        <authorList>
            <person name="Varga T."/>
            <person name="Krizsan K."/>
            <person name="Foldi C."/>
            <person name="Dima B."/>
            <person name="Sanchez-Garcia M."/>
            <person name="Sanchez-Ramirez S."/>
            <person name="Szollosi G.J."/>
            <person name="Szarkandi J.G."/>
            <person name="Papp V."/>
            <person name="Albert L."/>
            <person name="Andreopoulos W."/>
            <person name="Angelini C."/>
            <person name="Antonin V."/>
            <person name="Barry K.W."/>
            <person name="Bougher N.L."/>
            <person name="Buchanan P."/>
            <person name="Buyck B."/>
            <person name="Bense V."/>
            <person name="Catcheside P."/>
            <person name="Chovatia M."/>
            <person name="Cooper J."/>
            <person name="Damon W."/>
            <person name="Desjardin D."/>
            <person name="Finy P."/>
            <person name="Geml J."/>
            <person name="Haridas S."/>
            <person name="Hughes K."/>
            <person name="Justo A."/>
            <person name="Karasinski D."/>
            <person name="Kautmanova I."/>
            <person name="Kiss B."/>
            <person name="Kocsube S."/>
            <person name="Kotiranta H."/>
            <person name="LaButti K.M."/>
            <person name="Lechner B.E."/>
            <person name="Liimatainen K."/>
            <person name="Lipzen A."/>
            <person name="Lukacs Z."/>
            <person name="Mihaltcheva S."/>
            <person name="Morgado L.N."/>
            <person name="Niskanen T."/>
            <person name="Noordeloos M.E."/>
            <person name="Ohm R.A."/>
            <person name="Ortiz-Santana B."/>
            <person name="Ovrebo C."/>
            <person name="Racz N."/>
            <person name="Riley R."/>
            <person name="Savchenko A."/>
            <person name="Shiryaev A."/>
            <person name="Soop K."/>
            <person name="Spirin V."/>
            <person name="Szebenyi C."/>
            <person name="Tomsovsky M."/>
            <person name="Tulloss R.E."/>
            <person name="Uehling J."/>
            <person name="Grigoriev I.V."/>
            <person name="Vagvolgyi C."/>
            <person name="Papp T."/>
            <person name="Martin F.M."/>
            <person name="Miettinen O."/>
            <person name="Hibbett D.S."/>
            <person name="Nagy L.G."/>
        </authorList>
    </citation>
    <scope>NUCLEOTIDE SEQUENCE [LARGE SCALE GENOMIC DNA]</scope>
    <source>
        <strain evidence="1 2">NL-1719</strain>
    </source>
</reference>
<protein>
    <submittedName>
        <fullName evidence="1">Uncharacterized protein</fullName>
    </submittedName>
</protein>
<accession>A0ACD3A1A0</accession>